<feature type="domain" description="Fumarylacetoacetase-like C-terminal" evidence="3">
    <location>
        <begin position="223"/>
        <end position="368"/>
    </location>
</feature>
<name>A0A016XJ66_9BURK</name>
<keyword evidence="2" id="KW-0479">Metal-binding</keyword>
<gene>
    <name evidence="4" type="ORF">AZ34_13335</name>
</gene>
<dbReference type="Pfam" id="PF01557">
    <property type="entry name" value="FAA_hydrolase"/>
    <property type="match status" value="1"/>
</dbReference>
<evidence type="ECO:0000256" key="2">
    <source>
        <dbReference type="ARBA" id="ARBA00022723"/>
    </source>
</evidence>
<dbReference type="GO" id="GO:0046872">
    <property type="term" value="F:metal ion binding"/>
    <property type="evidence" value="ECO:0007669"/>
    <property type="project" value="UniProtKB-KW"/>
</dbReference>
<comment type="caution">
    <text evidence="4">The sequence shown here is derived from an EMBL/GenBank/DDBJ whole genome shotgun (WGS) entry which is preliminary data.</text>
</comment>
<dbReference type="OrthoDB" id="9779415at2"/>
<dbReference type="Gene3D" id="3.90.850.10">
    <property type="entry name" value="Fumarylacetoacetase-like, C-terminal domain"/>
    <property type="match status" value="1"/>
</dbReference>
<reference evidence="4 5" key="1">
    <citation type="submission" date="2014-02" db="EMBL/GenBank/DDBJ databases">
        <title>Draft Genome of Hylemonella gracilis isolated from the Niagara River.</title>
        <authorList>
            <person name="Pawlowski D.R."/>
            <person name="Koudelka G.B."/>
        </authorList>
    </citation>
    <scope>NUCLEOTIDE SEQUENCE [LARGE SCALE GENOMIC DNA]</scope>
    <source>
        <strain evidence="4 5">Niagara R</strain>
    </source>
</reference>
<evidence type="ECO:0000256" key="1">
    <source>
        <dbReference type="ARBA" id="ARBA00010211"/>
    </source>
</evidence>
<dbReference type="SUPFAM" id="SSF56529">
    <property type="entry name" value="FAH"/>
    <property type="match status" value="1"/>
</dbReference>
<dbReference type="eggNOG" id="COG3970">
    <property type="taxonomic scope" value="Bacteria"/>
</dbReference>
<dbReference type="AlphaFoldDB" id="A0A016XJ66"/>
<dbReference type="InterPro" id="IPR051121">
    <property type="entry name" value="FAH"/>
</dbReference>
<keyword evidence="4" id="KW-0378">Hydrolase</keyword>
<dbReference type="STRING" id="1458275.AZ34_13335"/>
<comment type="similarity">
    <text evidence="1">Belongs to the FAH family.</text>
</comment>
<dbReference type="GO" id="GO:0044281">
    <property type="term" value="P:small molecule metabolic process"/>
    <property type="evidence" value="ECO:0007669"/>
    <property type="project" value="UniProtKB-ARBA"/>
</dbReference>
<evidence type="ECO:0000313" key="5">
    <source>
        <dbReference type="Proteomes" id="UP000023268"/>
    </source>
</evidence>
<dbReference type="RefSeq" id="WP_051509812.1">
    <property type="nucleotide sequence ID" value="NZ_JEMG01000001.1"/>
</dbReference>
<dbReference type="InterPro" id="IPR036663">
    <property type="entry name" value="Fumarylacetoacetase_C_sf"/>
</dbReference>
<evidence type="ECO:0000259" key="3">
    <source>
        <dbReference type="Pfam" id="PF01557"/>
    </source>
</evidence>
<dbReference type="Proteomes" id="UP000023268">
    <property type="component" value="Unassembled WGS sequence"/>
</dbReference>
<dbReference type="PANTHER" id="PTHR42796:SF7">
    <property type="entry name" value="2-DEHYDRO-3-DEOXY-D-ARABINONATE DEHYDRATASE"/>
    <property type="match status" value="1"/>
</dbReference>
<evidence type="ECO:0000313" key="4">
    <source>
        <dbReference type="EMBL" id="EYC51945.1"/>
    </source>
</evidence>
<dbReference type="PANTHER" id="PTHR42796">
    <property type="entry name" value="FUMARYLACETOACETATE HYDROLASE DOMAIN-CONTAINING PROTEIN 2A-RELATED"/>
    <property type="match status" value="1"/>
</dbReference>
<dbReference type="GO" id="GO:0016787">
    <property type="term" value="F:hydrolase activity"/>
    <property type="evidence" value="ECO:0007669"/>
    <property type="project" value="UniProtKB-KW"/>
</dbReference>
<organism evidence="4 5">
    <name type="scientific">Hylemonella gracilis str. Niagara R</name>
    <dbReference type="NCBI Taxonomy" id="1458275"/>
    <lineage>
        <taxon>Bacteria</taxon>
        <taxon>Pseudomonadati</taxon>
        <taxon>Pseudomonadota</taxon>
        <taxon>Betaproteobacteria</taxon>
        <taxon>Burkholderiales</taxon>
        <taxon>Comamonadaceae</taxon>
        <taxon>Hylemonella</taxon>
    </lineage>
</organism>
<dbReference type="InterPro" id="IPR011234">
    <property type="entry name" value="Fumarylacetoacetase-like_C"/>
</dbReference>
<sequence>MTSTSKLPKPASILPEDGLAGTLVGRVWVPGDHAGPAVVALRPEGVFDLSRVYPTMSTLLDADQPARAVRGTPGQRLCSVDELLANSLPGTRDVRRPWLLAPCDLQAVKASGVTFASSLIERVIEEQARGDASLANELRTQVVSLIGGDLSEIKPGSPEAMELKALLQKKGLWSQYLEVGIGPDVEVFTKTQAMASVGCGDDIGIRSDSSWNNPEPEVVLAVNSRNSIVGATLGNDVNLRDIEGRSALLLGKSKDNNASCAIGPFIRLFDAGYTLDDVRQETVHLHVIGEDNFELRGINLMSRISRDPADIVAQTVAMHQYPDGFVLFLGTLFAPIEDRDRPGGGFTHKLGDLVTIRSPRLGALVNRVTHCEAAPPWRFGLRALIGNLARRGLLQDATL</sequence>
<dbReference type="EMBL" id="JEMG01000001">
    <property type="protein sequence ID" value="EYC51945.1"/>
    <property type="molecule type" value="Genomic_DNA"/>
</dbReference>
<protein>
    <submittedName>
        <fullName evidence="4">Fumarylacetoacetate hydrolase</fullName>
    </submittedName>
</protein>
<accession>A0A016XJ66</accession>
<proteinExistence type="inferred from homology"/>